<dbReference type="Proteomes" id="UP000288943">
    <property type="component" value="Chromosome"/>
</dbReference>
<evidence type="ECO:0000256" key="2">
    <source>
        <dbReference type="ARBA" id="ARBA00022840"/>
    </source>
</evidence>
<dbReference type="PANTHER" id="PTHR24220:SF692">
    <property type="entry name" value="ABC TRANSPORTER DOMAIN-CONTAINING PROTEIN"/>
    <property type="match status" value="1"/>
</dbReference>
<organism evidence="5 6">
    <name type="scientific">Paenibacillus chitinolyticus</name>
    <dbReference type="NCBI Taxonomy" id="79263"/>
    <lineage>
        <taxon>Bacteria</taxon>
        <taxon>Bacillati</taxon>
        <taxon>Bacillota</taxon>
        <taxon>Bacilli</taxon>
        <taxon>Bacillales</taxon>
        <taxon>Paenibacillaceae</taxon>
        <taxon>Paenibacillus</taxon>
    </lineage>
</organism>
<keyword evidence="2 5" id="KW-0067">ATP-binding</keyword>
<reference evidence="5 6" key="1">
    <citation type="submission" date="2018-01" db="EMBL/GenBank/DDBJ databases">
        <title>The whole genome sequencing and assembly of Paenibacillus chitinolyticus KCCM 41400 strain.</title>
        <authorList>
            <person name="Kim J.-Y."/>
            <person name="Park M.-K."/>
            <person name="Lee Y.-J."/>
            <person name="Yi H."/>
            <person name="Bahn Y.-S."/>
            <person name="Kim J.F."/>
            <person name="Lee D.-W."/>
        </authorList>
    </citation>
    <scope>NUCLEOTIDE SEQUENCE [LARGE SCALE GENOMIC DNA]</scope>
    <source>
        <strain evidence="5 6">KCCM 41400</strain>
    </source>
</reference>
<dbReference type="Gene3D" id="3.40.50.300">
    <property type="entry name" value="P-loop containing nucleotide triphosphate hydrolases"/>
    <property type="match status" value="1"/>
</dbReference>
<dbReference type="InterPro" id="IPR003593">
    <property type="entry name" value="AAA+_ATPase"/>
</dbReference>
<dbReference type="OrthoDB" id="9791546at2"/>
<reference evidence="4 7" key="2">
    <citation type="submission" date="2022-05" db="EMBL/GenBank/DDBJ databases">
        <title>Genome Sequencing of Bee-Associated Microbes.</title>
        <authorList>
            <person name="Dunlap C."/>
        </authorList>
    </citation>
    <scope>NUCLEOTIDE SEQUENCE [LARGE SCALE GENOMIC DNA]</scope>
    <source>
        <strain evidence="4 7">NRRL B-23120</strain>
    </source>
</reference>
<gene>
    <name evidence="4" type="ORF">M5X16_24500</name>
    <name evidence="5" type="ORF">PC41400_27055</name>
</gene>
<dbReference type="Proteomes" id="UP001527202">
    <property type="component" value="Unassembled WGS sequence"/>
</dbReference>
<evidence type="ECO:0000313" key="5">
    <source>
        <dbReference type="EMBL" id="QAV21136.1"/>
    </source>
</evidence>
<dbReference type="GO" id="GO:0005524">
    <property type="term" value="F:ATP binding"/>
    <property type="evidence" value="ECO:0007669"/>
    <property type="project" value="UniProtKB-KW"/>
</dbReference>
<keyword evidence="7" id="KW-1185">Reference proteome</keyword>
<dbReference type="GO" id="GO:0022857">
    <property type="term" value="F:transmembrane transporter activity"/>
    <property type="evidence" value="ECO:0007669"/>
    <property type="project" value="TreeGrafter"/>
</dbReference>
<dbReference type="GeneID" id="95378453"/>
<dbReference type="RefSeq" id="WP_042234726.1">
    <property type="nucleotide sequence ID" value="NZ_CP026520.1"/>
</dbReference>
<evidence type="ECO:0000256" key="1">
    <source>
        <dbReference type="ARBA" id="ARBA00022741"/>
    </source>
</evidence>
<keyword evidence="1" id="KW-0547">Nucleotide-binding</keyword>
<keyword evidence="5" id="KW-0449">Lipoprotein</keyword>
<feature type="domain" description="ABC transporter" evidence="3">
    <location>
        <begin position="4"/>
        <end position="222"/>
    </location>
</feature>
<dbReference type="KEGG" id="pchi:PC41400_27055"/>
<dbReference type="EMBL" id="JAMDMJ010000037">
    <property type="protein sequence ID" value="MCY9598923.1"/>
    <property type="molecule type" value="Genomic_DNA"/>
</dbReference>
<dbReference type="PROSITE" id="PS00211">
    <property type="entry name" value="ABC_TRANSPORTER_1"/>
    <property type="match status" value="1"/>
</dbReference>
<protein>
    <submittedName>
        <fullName evidence="4">ATP-binding cassette domain-containing protein</fullName>
    </submittedName>
    <submittedName>
        <fullName evidence="5">Lipoprotein ABC transporter ATP-binding protein</fullName>
    </submittedName>
</protein>
<dbReference type="GO" id="GO:0005886">
    <property type="term" value="C:plasma membrane"/>
    <property type="evidence" value="ECO:0007669"/>
    <property type="project" value="TreeGrafter"/>
</dbReference>
<evidence type="ECO:0000313" key="6">
    <source>
        <dbReference type="Proteomes" id="UP000288943"/>
    </source>
</evidence>
<dbReference type="EMBL" id="CP026520">
    <property type="protein sequence ID" value="QAV21136.1"/>
    <property type="molecule type" value="Genomic_DNA"/>
</dbReference>
<dbReference type="AlphaFoldDB" id="A0A410X3E8"/>
<dbReference type="PANTHER" id="PTHR24220">
    <property type="entry name" value="IMPORT ATP-BINDING PROTEIN"/>
    <property type="match status" value="1"/>
</dbReference>
<dbReference type="InterPro" id="IPR017871">
    <property type="entry name" value="ABC_transporter-like_CS"/>
</dbReference>
<accession>A0A410X3E8</accession>
<dbReference type="SMART" id="SM00382">
    <property type="entry name" value="AAA"/>
    <property type="match status" value="1"/>
</dbReference>
<dbReference type="PROSITE" id="PS50893">
    <property type="entry name" value="ABC_TRANSPORTER_2"/>
    <property type="match status" value="1"/>
</dbReference>
<dbReference type="InterPro" id="IPR027417">
    <property type="entry name" value="P-loop_NTPase"/>
</dbReference>
<evidence type="ECO:0000313" key="4">
    <source>
        <dbReference type="EMBL" id="MCY9598923.1"/>
    </source>
</evidence>
<evidence type="ECO:0000259" key="3">
    <source>
        <dbReference type="PROSITE" id="PS50893"/>
    </source>
</evidence>
<sequence>MAQVLLTDIAKRFKDKTIFEHIDLTVAKGRTIAVKGRSGSGKSTLLNIIAGLEKPTSGEYFLDGEDMSQLNLNRLSEIRKHKIGYISQHSPVIPKLTALENIMVPFWFEKKRENSKIIQKQVERLGRLFEIHHLLNDRVEKLSGGEIQRVGIIRALIKDPELIVADEPTGALDDETALKILACLDELKVNGVSVIIATHSGMVAEKCDERYQLTNQGLIKEVQ</sequence>
<evidence type="ECO:0000313" key="7">
    <source>
        <dbReference type="Proteomes" id="UP001527202"/>
    </source>
</evidence>
<dbReference type="GO" id="GO:0016887">
    <property type="term" value="F:ATP hydrolysis activity"/>
    <property type="evidence" value="ECO:0007669"/>
    <property type="project" value="InterPro"/>
</dbReference>
<dbReference type="Pfam" id="PF00005">
    <property type="entry name" value="ABC_tran"/>
    <property type="match status" value="1"/>
</dbReference>
<dbReference type="InterPro" id="IPR015854">
    <property type="entry name" value="ABC_transpr_LolD-like"/>
</dbReference>
<dbReference type="InterPro" id="IPR003439">
    <property type="entry name" value="ABC_transporter-like_ATP-bd"/>
</dbReference>
<proteinExistence type="predicted"/>
<name>A0A410X3E8_9BACL</name>
<dbReference type="SUPFAM" id="SSF52540">
    <property type="entry name" value="P-loop containing nucleoside triphosphate hydrolases"/>
    <property type="match status" value="1"/>
</dbReference>